<protein>
    <submittedName>
        <fullName evidence="1">Uncharacterized protein</fullName>
    </submittedName>
</protein>
<dbReference type="Proteomes" id="UP000434052">
    <property type="component" value="Unassembled WGS sequence"/>
</dbReference>
<reference evidence="1 2" key="1">
    <citation type="submission" date="2018-06" db="EMBL/GenBank/DDBJ databases">
        <title>Complete genome of Desulfovibrio marinus P48SEP.</title>
        <authorList>
            <person name="Crispim J.S."/>
            <person name="Vidigal P.M.P."/>
            <person name="Silva L.C.F."/>
            <person name="Araujo L.C."/>
            <person name="Laguardia C.N."/>
            <person name="Dias R.S."/>
            <person name="Sousa M.P."/>
            <person name="Paula S.O."/>
            <person name="Silva C."/>
        </authorList>
    </citation>
    <scope>NUCLEOTIDE SEQUENCE [LARGE SCALE GENOMIC DNA]</scope>
    <source>
        <strain evidence="1 2">P48SEP</strain>
    </source>
</reference>
<name>A0A6P1ZDH9_9BACT</name>
<accession>A0A6P1ZDH9</accession>
<evidence type="ECO:0000313" key="2">
    <source>
        <dbReference type="Proteomes" id="UP000434052"/>
    </source>
</evidence>
<gene>
    <name evidence="1" type="ORF">DQK91_18615</name>
</gene>
<dbReference type="AlphaFoldDB" id="A0A6P1ZDH9"/>
<comment type="caution">
    <text evidence="1">The sequence shown here is derived from an EMBL/GenBank/DDBJ whole genome shotgun (WGS) entry which is preliminary data.</text>
</comment>
<proteinExistence type="predicted"/>
<sequence>MWFLLLAVLMNGVVQVILKTVLKVKALICILTKKKCDAALPHLPHLHTSHRYNRSPFWRNALSQGSEDGSRFLNLEEILLDGSHS</sequence>
<dbReference type="EMBL" id="QMIF01000016">
    <property type="protein sequence ID" value="TVM31409.1"/>
    <property type="molecule type" value="Genomic_DNA"/>
</dbReference>
<organism evidence="1 2">
    <name type="scientific">Oceanidesulfovibrio marinus</name>
    <dbReference type="NCBI Taxonomy" id="370038"/>
    <lineage>
        <taxon>Bacteria</taxon>
        <taxon>Pseudomonadati</taxon>
        <taxon>Thermodesulfobacteriota</taxon>
        <taxon>Desulfovibrionia</taxon>
        <taxon>Desulfovibrionales</taxon>
        <taxon>Desulfovibrionaceae</taxon>
        <taxon>Oceanidesulfovibrio</taxon>
    </lineage>
</organism>
<evidence type="ECO:0000313" key="1">
    <source>
        <dbReference type="EMBL" id="TVM31409.1"/>
    </source>
</evidence>